<evidence type="ECO:0000256" key="1">
    <source>
        <dbReference type="SAM" id="MobiDB-lite"/>
    </source>
</evidence>
<feature type="compositionally biased region" description="Basic residues" evidence="1">
    <location>
        <begin position="52"/>
        <end position="67"/>
    </location>
</feature>
<feature type="region of interest" description="Disordered" evidence="1">
    <location>
        <begin position="100"/>
        <end position="121"/>
    </location>
</feature>
<dbReference type="AlphaFoldDB" id="A0A9P7BJ00"/>
<dbReference type="Proteomes" id="UP000716291">
    <property type="component" value="Unassembled WGS sequence"/>
</dbReference>
<evidence type="ECO:0000313" key="3">
    <source>
        <dbReference type="Proteomes" id="UP000716291"/>
    </source>
</evidence>
<feature type="region of interest" description="Disordered" evidence="1">
    <location>
        <begin position="38"/>
        <end position="67"/>
    </location>
</feature>
<sequence>MDHPRRRTAGAGRKVALVDDQAVHALQRQIAEHAHAIDAGAHDHRREMPARQRGRTRIGQGWRRHGARPANCAKAGAILPISASNSEWNSACACAVVASGASATQRTGKASSALAPWDNAS</sequence>
<proteinExistence type="predicted"/>
<name>A0A9P7BJ00_RHIOR</name>
<comment type="caution">
    <text evidence="2">The sequence shown here is derived from an EMBL/GenBank/DDBJ whole genome shotgun (WGS) entry which is preliminary data.</text>
</comment>
<feature type="compositionally biased region" description="Basic and acidic residues" evidence="1">
    <location>
        <begin position="38"/>
        <end position="50"/>
    </location>
</feature>
<dbReference type="EMBL" id="JAANQT010012309">
    <property type="protein sequence ID" value="KAG1273807.1"/>
    <property type="molecule type" value="Genomic_DNA"/>
</dbReference>
<evidence type="ECO:0000313" key="2">
    <source>
        <dbReference type="EMBL" id="KAG1273807.1"/>
    </source>
</evidence>
<accession>A0A9P7BJ00</accession>
<protein>
    <submittedName>
        <fullName evidence="2">Uncharacterized protein</fullName>
    </submittedName>
</protein>
<organism evidence="2 3">
    <name type="scientific">Rhizopus oryzae</name>
    <name type="common">Mucormycosis agent</name>
    <name type="synonym">Rhizopus arrhizus var. delemar</name>
    <dbReference type="NCBI Taxonomy" id="64495"/>
    <lineage>
        <taxon>Eukaryota</taxon>
        <taxon>Fungi</taxon>
        <taxon>Fungi incertae sedis</taxon>
        <taxon>Mucoromycota</taxon>
        <taxon>Mucoromycotina</taxon>
        <taxon>Mucoromycetes</taxon>
        <taxon>Mucorales</taxon>
        <taxon>Mucorineae</taxon>
        <taxon>Rhizopodaceae</taxon>
        <taxon>Rhizopus</taxon>
    </lineage>
</organism>
<gene>
    <name evidence="2" type="ORF">G6F64_015273</name>
</gene>
<reference evidence="2" key="1">
    <citation type="journal article" date="2020" name="Microb. Genom.">
        <title>Genetic diversity of clinical and environmental Mucorales isolates obtained from an investigation of mucormycosis cases among solid organ transplant recipients.</title>
        <authorList>
            <person name="Nguyen M.H."/>
            <person name="Kaul D."/>
            <person name="Muto C."/>
            <person name="Cheng S.J."/>
            <person name="Richter R.A."/>
            <person name="Bruno V.M."/>
            <person name="Liu G."/>
            <person name="Beyhan S."/>
            <person name="Sundermann A.J."/>
            <person name="Mounaud S."/>
            <person name="Pasculle A.W."/>
            <person name="Nierman W.C."/>
            <person name="Driscoll E."/>
            <person name="Cumbie R."/>
            <person name="Clancy C.J."/>
            <person name="Dupont C.L."/>
        </authorList>
    </citation>
    <scope>NUCLEOTIDE SEQUENCE</scope>
    <source>
        <strain evidence="2">GL11</strain>
    </source>
</reference>
<keyword evidence="3" id="KW-1185">Reference proteome</keyword>